<dbReference type="EMBL" id="KN847322">
    <property type="protein sequence ID" value="KIW51737.1"/>
    <property type="molecule type" value="Genomic_DNA"/>
</dbReference>
<dbReference type="CDD" id="cd07067">
    <property type="entry name" value="HP_PGM_like"/>
    <property type="match status" value="1"/>
</dbReference>
<dbReference type="SUPFAM" id="SSF53254">
    <property type="entry name" value="Phosphoglycerate mutase-like"/>
    <property type="match status" value="1"/>
</dbReference>
<dbReference type="InterPro" id="IPR050275">
    <property type="entry name" value="PGM_Phosphatase"/>
</dbReference>
<dbReference type="GO" id="GO:0005737">
    <property type="term" value="C:cytoplasm"/>
    <property type="evidence" value="ECO:0007669"/>
    <property type="project" value="TreeGrafter"/>
</dbReference>
<keyword evidence="2" id="KW-1185">Reference proteome</keyword>
<evidence type="ECO:0000313" key="1">
    <source>
        <dbReference type="EMBL" id="KIW51737.1"/>
    </source>
</evidence>
<protein>
    <recommendedName>
        <fullName evidence="3">Phosphoglycerate mutase</fullName>
    </recommendedName>
</protein>
<sequence length="216" mass="24251">MAQTICKVHLVRHAEGVHTLFPDGRTIPDAQLSQRGYDSAEDLGRRLISEHSNTICTIISSPLRRTIQTSLAAFHRALHTKYYPTNSGRGAQDGVRLVLDANLQEIDDLPCNTGSPREELIDQFPELHDEISLLHPRWYVKSGPESPLPPRARRKEQILKRLEQAFQESSDSKKTDVVVVAHGGVIEMLVRGADIDIAQWKTFDLVRTSSGQLELE</sequence>
<name>A0A0D2CP60_9EURO</name>
<dbReference type="Proteomes" id="UP000054342">
    <property type="component" value="Unassembled WGS sequence"/>
</dbReference>
<dbReference type="InterPro" id="IPR013078">
    <property type="entry name" value="His_Pase_superF_clade-1"/>
</dbReference>
<dbReference type="HOGENOM" id="CLU_039184_1_1_1"/>
<evidence type="ECO:0000313" key="2">
    <source>
        <dbReference type="Proteomes" id="UP000054342"/>
    </source>
</evidence>
<dbReference type="OrthoDB" id="496981at2759"/>
<dbReference type="SMART" id="SM00855">
    <property type="entry name" value="PGAM"/>
    <property type="match status" value="1"/>
</dbReference>
<dbReference type="PANTHER" id="PTHR48100">
    <property type="entry name" value="BROAD-SPECIFICITY PHOSPHATASE YOR283W-RELATED"/>
    <property type="match status" value="1"/>
</dbReference>
<dbReference type="GO" id="GO:0016791">
    <property type="term" value="F:phosphatase activity"/>
    <property type="evidence" value="ECO:0007669"/>
    <property type="project" value="TreeGrafter"/>
</dbReference>
<evidence type="ECO:0008006" key="3">
    <source>
        <dbReference type="Google" id="ProtNLM"/>
    </source>
</evidence>
<accession>A0A0D2CP60</accession>
<gene>
    <name evidence="1" type="ORF">PV05_10423</name>
</gene>
<proteinExistence type="predicted"/>
<dbReference type="RefSeq" id="XP_013312321.1">
    <property type="nucleotide sequence ID" value="XM_013456867.1"/>
</dbReference>
<dbReference type="Gene3D" id="3.40.50.1240">
    <property type="entry name" value="Phosphoglycerate mutase-like"/>
    <property type="match status" value="1"/>
</dbReference>
<dbReference type="PANTHER" id="PTHR48100:SF54">
    <property type="entry name" value="PHOSPHATASE SPAC5H10.03-RELATED"/>
    <property type="match status" value="1"/>
</dbReference>
<dbReference type="GeneID" id="25332331"/>
<dbReference type="InterPro" id="IPR029033">
    <property type="entry name" value="His_PPase_superfam"/>
</dbReference>
<dbReference type="Pfam" id="PF00300">
    <property type="entry name" value="His_Phos_1"/>
    <property type="match status" value="1"/>
</dbReference>
<organism evidence="1 2">
    <name type="scientific">Exophiala xenobiotica</name>
    <dbReference type="NCBI Taxonomy" id="348802"/>
    <lineage>
        <taxon>Eukaryota</taxon>
        <taxon>Fungi</taxon>
        <taxon>Dikarya</taxon>
        <taxon>Ascomycota</taxon>
        <taxon>Pezizomycotina</taxon>
        <taxon>Eurotiomycetes</taxon>
        <taxon>Chaetothyriomycetidae</taxon>
        <taxon>Chaetothyriales</taxon>
        <taxon>Herpotrichiellaceae</taxon>
        <taxon>Exophiala</taxon>
    </lineage>
</organism>
<reference evidence="1 2" key="1">
    <citation type="submission" date="2015-01" db="EMBL/GenBank/DDBJ databases">
        <title>The Genome Sequence of Exophiala xenobiotica CBS118157.</title>
        <authorList>
            <consortium name="The Broad Institute Genomics Platform"/>
            <person name="Cuomo C."/>
            <person name="de Hoog S."/>
            <person name="Gorbushina A."/>
            <person name="Stielow B."/>
            <person name="Teixiera M."/>
            <person name="Abouelleil A."/>
            <person name="Chapman S.B."/>
            <person name="Priest M."/>
            <person name="Young S.K."/>
            <person name="Wortman J."/>
            <person name="Nusbaum C."/>
            <person name="Birren B."/>
        </authorList>
    </citation>
    <scope>NUCLEOTIDE SEQUENCE [LARGE SCALE GENOMIC DNA]</scope>
    <source>
        <strain evidence="1 2">CBS 118157</strain>
    </source>
</reference>
<dbReference type="AlphaFoldDB" id="A0A0D2CP60"/>